<dbReference type="InterPro" id="IPR000182">
    <property type="entry name" value="GNAT_dom"/>
</dbReference>
<dbReference type="GO" id="GO:0005737">
    <property type="term" value="C:cytoplasm"/>
    <property type="evidence" value="ECO:0007669"/>
    <property type="project" value="UniProtKB-SubCell"/>
</dbReference>
<dbReference type="Gene3D" id="3.40.630.30">
    <property type="match status" value="1"/>
</dbReference>
<dbReference type="RefSeq" id="WP_142943857.1">
    <property type="nucleotide sequence ID" value="NZ_VIKR01000006.1"/>
</dbReference>
<dbReference type="Proteomes" id="UP000317839">
    <property type="component" value="Unassembled WGS sequence"/>
</dbReference>
<dbReference type="EC" id="2.3.1.266" evidence="5"/>
<dbReference type="InterPro" id="IPR016181">
    <property type="entry name" value="Acyl_CoA_acyltransferase"/>
</dbReference>
<name>A0A545T2M5_9GAMM</name>
<evidence type="ECO:0000256" key="1">
    <source>
        <dbReference type="ARBA" id="ARBA00005395"/>
    </source>
</evidence>
<dbReference type="AlphaFoldDB" id="A0A545T2M5"/>
<dbReference type="Pfam" id="PF00583">
    <property type="entry name" value="Acetyltransf_1"/>
    <property type="match status" value="1"/>
</dbReference>
<evidence type="ECO:0000313" key="7">
    <source>
        <dbReference type="EMBL" id="TQV71458.1"/>
    </source>
</evidence>
<comment type="caution">
    <text evidence="7">The sequence shown here is derived from an EMBL/GenBank/DDBJ whole genome shotgun (WGS) entry which is preliminary data.</text>
</comment>
<keyword evidence="3 7" id="KW-0808">Transferase</keyword>
<accession>A0A545T2M5</accession>
<sequence length="149" mass="16700">MSRHFQFKAASEEEATLIIEIELAVHLKPWSPAQVSAGISRYLAWSIYEQKVLAGYMFVLPLADDWELINIAIAKAYQQQGVAKKALAFLKAQAMTQGVGRVLLEVRESNLAALKLYQSAGFSIDGRRKNYYRSNKQTEDAILMSCVLS</sequence>
<comment type="catalytic activity">
    <reaction evidence="5">
        <text>N-terminal L-alanyl-[ribosomal protein bS18] + acetyl-CoA = N-terminal N(alpha)-acetyl-L-alanyl-[ribosomal protein bS18] + CoA + H(+)</text>
        <dbReference type="Rhea" id="RHEA:43756"/>
        <dbReference type="Rhea" id="RHEA-COMP:10676"/>
        <dbReference type="Rhea" id="RHEA-COMP:10677"/>
        <dbReference type="ChEBI" id="CHEBI:15378"/>
        <dbReference type="ChEBI" id="CHEBI:57287"/>
        <dbReference type="ChEBI" id="CHEBI:57288"/>
        <dbReference type="ChEBI" id="CHEBI:64718"/>
        <dbReference type="ChEBI" id="CHEBI:83683"/>
        <dbReference type="EC" id="2.3.1.266"/>
    </reaction>
</comment>
<evidence type="ECO:0000256" key="3">
    <source>
        <dbReference type="ARBA" id="ARBA00022679"/>
    </source>
</evidence>
<dbReference type="NCBIfam" id="TIGR01575">
    <property type="entry name" value="rimI"/>
    <property type="match status" value="1"/>
</dbReference>
<keyword evidence="8" id="KW-1185">Reference proteome</keyword>
<dbReference type="OrthoDB" id="9796919at2"/>
<dbReference type="PROSITE" id="PS51186">
    <property type="entry name" value="GNAT"/>
    <property type="match status" value="1"/>
</dbReference>
<dbReference type="SUPFAM" id="SSF55729">
    <property type="entry name" value="Acyl-CoA N-acyltransferases (Nat)"/>
    <property type="match status" value="1"/>
</dbReference>
<keyword evidence="2 5" id="KW-0963">Cytoplasm</keyword>
<dbReference type="PANTHER" id="PTHR43420">
    <property type="entry name" value="ACETYLTRANSFERASE"/>
    <property type="match status" value="1"/>
</dbReference>
<organism evidence="7 8">
    <name type="scientific">Aliikangiella marina</name>
    <dbReference type="NCBI Taxonomy" id="1712262"/>
    <lineage>
        <taxon>Bacteria</taxon>
        <taxon>Pseudomonadati</taxon>
        <taxon>Pseudomonadota</taxon>
        <taxon>Gammaproteobacteria</taxon>
        <taxon>Oceanospirillales</taxon>
        <taxon>Pleioneaceae</taxon>
        <taxon>Aliikangiella</taxon>
    </lineage>
</organism>
<evidence type="ECO:0000256" key="5">
    <source>
        <dbReference type="RuleBase" id="RU363094"/>
    </source>
</evidence>
<evidence type="ECO:0000313" key="8">
    <source>
        <dbReference type="Proteomes" id="UP000317839"/>
    </source>
</evidence>
<dbReference type="EMBL" id="VIKR01000006">
    <property type="protein sequence ID" value="TQV71458.1"/>
    <property type="molecule type" value="Genomic_DNA"/>
</dbReference>
<comment type="subcellular location">
    <subcellularLocation>
        <location evidence="5">Cytoplasm</location>
    </subcellularLocation>
</comment>
<dbReference type="InterPro" id="IPR006464">
    <property type="entry name" value="AcTrfase_RimI/Ard1"/>
</dbReference>
<protein>
    <recommendedName>
        <fullName evidence="5">[Ribosomal protein bS18]-alanine N-acetyltransferase</fullName>
        <ecNumber evidence="5">2.3.1.266</ecNumber>
    </recommendedName>
</protein>
<evidence type="ECO:0000256" key="4">
    <source>
        <dbReference type="ARBA" id="ARBA00023315"/>
    </source>
</evidence>
<dbReference type="GO" id="GO:0008999">
    <property type="term" value="F:protein-N-terminal-alanine acetyltransferase activity"/>
    <property type="evidence" value="ECO:0007669"/>
    <property type="project" value="UniProtKB-EC"/>
</dbReference>
<proteinExistence type="inferred from homology"/>
<dbReference type="PANTHER" id="PTHR43420:SF44">
    <property type="entry name" value="ACETYLTRANSFERASE YPEA"/>
    <property type="match status" value="1"/>
</dbReference>
<gene>
    <name evidence="7" type="primary">rimI</name>
    <name evidence="7" type="ORF">FLL45_20090</name>
</gene>
<feature type="domain" description="N-acetyltransferase" evidence="6">
    <location>
        <begin position="5"/>
        <end position="149"/>
    </location>
</feature>
<keyword evidence="4" id="KW-0012">Acyltransferase</keyword>
<dbReference type="CDD" id="cd04301">
    <property type="entry name" value="NAT_SF"/>
    <property type="match status" value="1"/>
</dbReference>
<comment type="similarity">
    <text evidence="1 5">Belongs to the acetyltransferase family. RimI subfamily.</text>
</comment>
<dbReference type="InterPro" id="IPR050680">
    <property type="entry name" value="YpeA/RimI_acetyltransf"/>
</dbReference>
<comment type="function">
    <text evidence="5">Acetylates the N-terminal alanine of ribosomal protein bS18.</text>
</comment>
<reference evidence="7 8" key="1">
    <citation type="submission" date="2019-06" db="EMBL/GenBank/DDBJ databases">
        <title>Draft genome of Aliikangiella marina GYP-15.</title>
        <authorList>
            <person name="Wang G."/>
        </authorList>
    </citation>
    <scope>NUCLEOTIDE SEQUENCE [LARGE SCALE GENOMIC DNA]</scope>
    <source>
        <strain evidence="7 8">GYP-15</strain>
    </source>
</reference>
<evidence type="ECO:0000256" key="2">
    <source>
        <dbReference type="ARBA" id="ARBA00022490"/>
    </source>
</evidence>
<evidence type="ECO:0000259" key="6">
    <source>
        <dbReference type="PROSITE" id="PS51186"/>
    </source>
</evidence>